<dbReference type="PROSITE" id="PS00216">
    <property type="entry name" value="SUGAR_TRANSPORT_1"/>
    <property type="match status" value="1"/>
</dbReference>
<evidence type="ECO:0000256" key="7">
    <source>
        <dbReference type="ARBA" id="ARBA00023136"/>
    </source>
</evidence>
<comment type="caution">
    <text evidence="10">The sequence shown here is derived from an EMBL/GenBank/DDBJ whole genome shotgun (WGS) entry which is preliminary data.</text>
</comment>
<feature type="transmembrane region" description="Helical" evidence="8">
    <location>
        <begin position="344"/>
        <end position="365"/>
    </location>
</feature>
<feature type="transmembrane region" description="Helical" evidence="8">
    <location>
        <begin position="135"/>
        <end position="157"/>
    </location>
</feature>
<evidence type="ECO:0000313" key="11">
    <source>
        <dbReference type="Proteomes" id="UP001247754"/>
    </source>
</evidence>
<dbReference type="SUPFAM" id="SSF103473">
    <property type="entry name" value="MFS general substrate transporter"/>
    <property type="match status" value="1"/>
</dbReference>
<gene>
    <name evidence="10" type="ORF">RGD00_00295</name>
</gene>
<evidence type="ECO:0000256" key="8">
    <source>
        <dbReference type="SAM" id="Phobius"/>
    </source>
</evidence>
<keyword evidence="11" id="KW-1185">Reference proteome</keyword>
<dbReference type="PANTHER" id="PTHR23504:SF15">
    <property type="entry name" value="MAJOR FACILITATOR SUPERFAMILY (MFS) PROFILE DOMAIN-CONTAINING PROTEIN"/>
    <property type="match status" value="1"/>
</dbReference>
<comment type="similarity">
    <text evidence="3">Belongs to the major facilitator superfamily. TCR/Tet family.</text>
</comment>
<dbReference type="RefSeq" id="WP_310455064.1">
    <property type="nucleotide sequence ID" value="NZ_JAVKPH010000001.1"/>
</dbReference>
<feature type="transmembrane region" description="Helical" evidence="8">
    <location>
        <begin position="281"/>
        <end position="300"/>
    </location>
</feature>
<feature type="transmembrane region" description="Helical" evidence="8">
    <location>
        <begin position="45"/>
        <end position="65"/>
    </location>
</feature>
<evidence type="ECO:0000313" key="10">
    <source>
        <dbReference type="EMBL" id="MDR5651030.1"/>
    </source>
</evidence>
<feature type="transmembrane region" description="Helical" evidence="8">
    <location>
        <begin position="7"/>
        <end position="25"/>
    </location>
</feature>
<keyword evidence="4" id="KW-0813">Transport</keyword>
<keyword evidence="6 8" id="KW-1133">Transmembrane helix</keyword>
<evidence type="ECO:0000256" key="6">
    <source>
        <dbReference type="ARBA" id="ARBA00022989"/>
    </source>
</evidence>
<feature type="domain" description="Major facilitator superfamily (MFS) profile" evidence="9">
    <location>
        <begin position="6"/>
        <end position="402"/>
    </location>
</feature>
<comment type="subcellular location">
    <subcellularLocation>
        <location evidence="2">Membrane</location>
        <topology evidence="2">Multi-pass membrane protein</topology>
    </subcellularLocation>
</comment>
<feature type="transmembrane region" description="Helical" evidence="8">
    <location>
        <begin position="251"/>
        <end position="274"/>
    </location>
</feature>
<dbReference type="CDD" id="cd17388">
    <property type="entry name" value="MFS_TetA"/>
    <property type="match status" value="1"/>
</dbReference>
<dbReference type="Pfam" id="PF07690">
    <property type="entry name" value="MFS_1"/>
    <property type="match status" value="1"/>
</dbReference>
<evidence type="ECO:0000259" key="9">
    <source>
        <dbReference type="PROSITE" id="PS50850"/>
    </source>
</evidence>
<dbReference type="InterPro" id="IPR001958">
    <property type="entry name" value="Tet-R_TetA/multi-R_MdtG-like"/>
</dbReference>
<feature type="transmembrane region" description="Helical" evidence="8">
    <location>
        <begin position="377"/>
        <end position="398"/>
    </location>
</feature>
<dbReference type="InterPro" id="IPR005829">
    <property type="entry name" value="Sugar_transporter_CS"/>
</dbReference>
<feature type="transmembrane region" description="Helical" evidence="8">
    <location>
        <begin position="106"/>
        <end position="123"/>
    </location>
</feature>
<proteinExistence type="inferred from homology"/>
<name>A0ABU1F2E7_9RHOB</name>
<feature type="transmembrane region" description="Helical" evidence="8">
    <location>
        <begin position="77"/>
        <end position="100"/>
    </location>
</feature>
<feature type="transmembrane region" description="Helical" evidence="8">
    <location>
        <begin position="163"/>
        <end position="183"/>
    </location>
</feature>
<comment type="function">
    <text evidence="1">Resistance to tetracycline by an active tetracycline efflux. This is an energy-dependent process that decreases the accumulation of the antibiotic in whole cells. This protein functions as a metal-tetracycline/H(+) antiporter.</text>
</comment>
<evidence type="ECO:0000256" key="5">
    <source>
        <dbReference type="ARBA" id="ARBA00022692"/>
    </source>
</evidence>
<keyword evidence="5 8" id="KW-0812">Transmembrane</keyword>
<dbReference type="InterPro" id="IPR011701">
    <property type="entry name" value="MFS"/>
</dbReference>
<dbReference type="PANTHER" id="PTHR23504">
    <property type="entry name" value="MAJOR FACILITATOR SUPERFAMILY DOMAIN-CONTAINING PROTEIN 10"/>
    <property type="match status" value="1"/>
</dbReference>
<reference evidence="10 11" key="1">
    <citation type="submission" date="2023-09" db="EMBL/GenBank/DDBJ databases">
        <title>Xinfangfangia sedmenti sp. nov., isolated the sedment.</title>
        <authorList>
            <person name="Xu L."/>
        </authorList>
    </citation>
    <scope>NUCLEOTIDE SEQUENCE [LARGE SCALE GENOMIC DNA]</scope>
    <source>
        <strain evidence="10 11">LG-4</strain>
    </source>
</reference>
<dbReference type="InterPro" id="IPR036259">
    <property type="entry name" value="MFS_trans_sf"/>
</dbReference>
<evidence type="ECO:0000256" key="2">
    <source>
        <dbReference type="ARBA" id="ARBA00004141"/>
    </source>
</evidence>
<protein>
    <submittedName>
        <fullName evidence="10">TCR/Tet family MFS transporter</fullName>
    </submittedName>
</protein>
<accession>A0ABU1F2E7</accession>
<feature type="transmembrane region" description="Helical" evidence="8">
    <location>
        <begin position="306"/>
        <end position="323"/>
    </location>
</feature>
<dbReference type="PRINTS" id="PR01035">
    <property type="entry name" value="TCRTETA"/>
</dbReference>
<evidence type="ECO:0000256" key="3">
    <source>
        <dbReference type="ARBA" id="ARBA00007520"/>
    </source>
</evidence>
<dbReference type="InterPro" id="IPR020846">
    <property type="entry name" value="MFS_dom"/>
</dbReference>
<keyword evidence="7 8" id="KW-0472">Membrane</keyword>
<dbReference type="PROSITE" id="PS50850">
    <property type="entry name" value="MFS"/>
    <property type="match status" value="1"/>
</dbReference>
<dbReference type="EMBL" id="JAVKPH010000001">
    <property type="protein sequence ID" value="MDR5651030.1"/>
    <property type="molecule type" value="Genomic_DNA"/>
</dbReference>
<dbReference type="Gene3D" id="1.20.1250.20">
    <property type="entry name" value="MFS general substrate transporter like domains"/>
    <property type="match status" value="1"/>
</dbReference>
<organism evidence="10 11">
    <name type="scientific">Ruixingdingia sedimenti</name>
    <dbReference type="NCBI Taxonomy" id="3073604"/>
    <lineage>
        <taxon>Bacteria</taxon>
        <taxon>Pseudomonadati</taxon>
        <taxon>Pseudomonadota</taxon>
        <taxon>Alphaproteobacteria</taxon>
        <taxon>Rhodobacterales</taxon>
        <taxon>Paracoccaceae</taxon>
        <taxon>Ruixingdingia</taxon>
    </lineage>
</organism>
<sequence>MRTRLPFVFILMTILIDAIGVGLILPVTPQLIEEVTGGPLADAALWGGVLTSAFAVMQFLCGPVIGALSDRFGRRPVLLISLAVMVVDYLLMAVAGSIWLLLVGRIVGGLTAATHATAAAFISDISPPERKGQNFGLIGAAFGVGFILGPVIGGLLGELGTRAPFYAAAALAAANLLLGLFVLPETLTDRIRRPFEFRRANPFGALAAIGRLPGLRRMIAVSFLYELSFTVYPATWAYFATARFDWEPGTIGLSLAVFGLAFALVQGGLIRLILPRLGEMWTMLFGLAGSAATFTILAFIRDGDLALVLIPLSALGAVVMPAAQGRMARRTPDSQQGELQGLLASLRAVAMIAGPLAMTGTFFAFTAPGAPVYMPGAAFLLSLALVGVCAVILSYPLLQRRRR</sequence>
<dbReference type="Proteomes" id="UP001247754">
    <property type="component" value="Unassembled WGS sequence"/>
</dbReference>
<feature type="transmembrane region" description="Helical" evidence="8">
    <location>
        <begin position="219"/>
        <end position="239"/>
    </location>
</feature>
<evidence type="ECO:0000256" key="1">
    <source>
        <dbReference type="ARBA" id="ARBA00003279"/>
    </source>
</evidence>
<evidence type="ECO:0000256" key="4">
    <source>
        <dbReference type="ARBA" id="ARBA00022448"/>
    </source>
</evidence>